<keyword evidence="3" id="KW-1185">Reference proteome</keyword>
<evidence type="ECO:0000256" key="1">
    <source>
        <dbReference type="SAM" id="MobiDB-lite"/>
    </source>
</evidence>
<evidence type="ECO:0000313" key="2">
    <source>
        <dbReference type="EMBL" id="OLP76087.1"/>
    </source>
</evidence>
<organism evidence="2 3">
    <name type="scientific">Symbiodinium microadriaticum</name>
    <name type="common">Dinoflagellate</name>
    <name type="synonym">Zooxanthella microadriatica</name>
    <dbReference type="NCBI Taxonomy" id="2951"/>
    <lineage>
        <taxon>Eukaryota</taxon>
        <taxon>Sar</taxon>
        <taxon>Alveolata</taxon>
        <taxon>Dinophyceae</taxon>
        <taxon>Suessiales</taxon>
        <taxon>Symbiodiniaceae</taxon>
        <taxon>Symbiodinium</taxon>
    </lineage>
</organism>
<feature type="compositionally biased region" description="Low complexity" evidence="1">
    <location>
        <begin position="274"/>
        <end position="289"/>
    </location>
</feature>
<feature type="region of interest" description="Disordered" evidence="1">
    <location>
        <begin position="270"/>
        <end position="297"/>
    </location>
</feature>
<dbReference type="EMBL" id="LSRX01002143">
    <property type="protein sequence ID" value="OLP76087.1"/>
    <property type="molecule type" value="Genomic_DNA"/>
</dbReference>
<comment type="caution">
    <text evidence="2">The sequence shown here is derived from an EMBL/GenBank/DDBJ whole genome shotgun (WGS) entry which is preliminary data.</text>
</comment>
<proteinExistence type="predicted"/>
<dbReference type="AlphaFoldDB" id="A0A1Q9BZI1"/>
<protein>
    <submittedName>
        <fullName evidence="2">Uncharacterized protein</fullName>
    </submittedName>
</protein>
<accession>A0A1Q9BZI1</accession>
<reference evidence="2 3" key="1">
    <citation type="submission" date="2016-02" db="EMBL/GenBank/DDBJ databases">
        <title>Genome analysis of coral dinoflagellate symbionts highlights evolutionary adaptations to a symbiotic lifestyle.</title>
        <authorList>
            <person name="Aranda M."/>
            <person name="Li Y."/>
            <person name="Liew Y.J."/>
            <person name="Baumgarten S."/>
            <person name="Simakov O."/>
            <person name="Wilson M."/>
            <person name="Piel J."/>
            <person name="Ashoor H."/>
            <person name="Bougouffa S."/>
            <person name="Bajic V.B."/>
            <person name="Ryu T."/>
            <person name="Ravasi T."/>
            <person name="Bayer T."/>
            <person name="Micklem G."/>
            <person name="Kim H."/>
            <person name="Bhak J."/>
            <person name="Lajeunesse T.C."/>
            <person name="Voolstra C.R."/>
        </authorList>
    </citation>
    <scope>NUCLEOTIDE SEQUENCE [LARGE SCALE GENOMIC DNA]</scope>
    <source>
        <strain evidence="2 3">CCMP2467</strain>
    </source>
</reference>
<dbReference type="Proteomes" id="UP000186817">
    <property type="component" value="Unassembled WGS sequence"/>
</dbReference>
<evidence type="ECO:0000313" key="3">
    <source>
        <dbReference type="Proteomes" id="UP000186817"/>
    </source>
</evidence>
<feature type="compositionally biased region" description="Low complexity" evidence="1">
    <location>
        <begin position="18"/>
        <end position="30"/>
    </location>
</feature>
<gene>
    <name evidence="2" type="ORF">AK812_SmicGene44025</name>
</gene>
<feature type="region of interest" description="Disordered" evidence="1">
    <location>
        <begin position="1"/>
        <end position="40"/>
    </location>
</feature>
<feature type="compositionally biased region" description="Low complexity" evidence="1">
    <location>
        <begin position="1"/>
        <end position="10"/>
    </location>
</feature>
<sequence length="306" mass="30411">MADGFGMADDGMADDAPGDAVDAPGGDAVDGPGGVDASGFDVLDDGGAGDGLDESSWMASKTVGFRSFRMGFDGCFFTLGFGSWDVTMRSMVSSMGPAGPRRSLSDGSMVMVSMARSMNSLVLWVPPFQWGIHASGMSSGGITMMVLMGPYACEDGAGDGFAHAGSAKTLHGFACADDGGADAGFAHVEDAGGDDGFPHAADGGFCHAQDADAAADGFPHDAAADGFAHDAGADGFPHDGAADGFAHDGAAHGFSDGDNAAGDEFAHADDAAADDGGAHASDGDGSPSANHSDGFINPARCRLSSM</sequence>
<name>A0A1Q9BZI1_SYMMI</name>